<feature type="region of interest" description="Disordered" evidence="1">
    <location>
        <begin position="65"/>
        <end position="97"/>
    </location>
</feature>
<organism evidence="2 3">
    <name type="scientific">Ensete ventricosum</name>
    <name type="common">Abyssinian banana</name>
    <name type="synonym">Musa ensete</name>
    <dbReference type="NCBI Taxonomy" id="4639"/>
    <lineage>
        <taxon>Eukaryota</taxon>
        <taxon>Viridiplantae</taxon>
        <taxon>Streptophyta</taxon>
        <taxon>Embryophyta</taxon>
        <taxon>Tracheophyta</taxon>
        <taxon>Spermatophyta</taxon>
        <taxon>Magnoliopsida</taxon>
        <taxon>Liliopsida</taxon>
        <taxon>Zingiberales</taxon>
        <taxon>Musaceae</taxon>
        <taxon>Ensete</taxon>
    </lineage>
</organism>
<dbReference type="EMBL" id="AMZH03009173">
    <property type="protein sequence ID" value="RRT57409.1"/>
    <property type="molecule type" value="Genomic_DNA"/>
</dbReference>
<evidence type="ECO:0000256" key="1">
    <source>
        <dbReference type="SAM" id="MobiDB-lite"/>
    </source>
</evidence>
<gene>
    <name evidence="2" type="ORF">B296_00028597</name>
</gene>
<sequence length="97" mass="10493">MDGPDGDNVGRTAEMVIRETTCITRRGRGERERGTADREVCSHGRCRLLHPNPCPLPRLSHPPGSLRWGSAPPLIGRSLSPPGKAGGELAHHDVQVE</sequence>
<dbReference type="Proteomes" id="UP000287651">
    <property type="component" value="Unassembled WGS sequence"/>
</dbReference>
<evidence type="ECO:0000313" key="2">
    <source>
        <dbReference type="EMBL" id="RRT57409.1"/>
    </source>
</evidence>
<name>A0A426Z072_ENSVE</name>
<reference evidence="2 3" key="1">
    <citation type="journal article" date="2014" name="Agronomy (Basel)">
        <title>A Draft Genome Sequence for Ensete ventricosum, the Drought-Tolerant Tree Against Hunger.</title>
        <authorList>
            <person name="Harrison J."/>
            <person name="Moore K.A."/>
            <person name="Paszkiewicz K."/>
            <person name="Jones T."/>
            <person name="Grant M."/>
            <person name="Ambacheew D."/>
            <person name="Muzemil S."/>
            <person name="Studholme D.J."/>
        </authorList>
    </citation>
    <scope>NUCLEOTIDE SEQUENCE [LARGE SCALE GENOMIC DNA]</scope>
</reference>
<comment type="caution">
    <text evidence="2">The sequence shown here is derived from an EMBL/GenBank/DDBJ whole genome shotgun (WGS) entry which is preliminary data.</text>
</comment>
<proteinExistence type="predicted"/>
<evidence type="ECO:0000313" key="3">
    <source>
        <dbReference type="Proteomes" id="UP000287651"/>
    </source>
</evidence>
<dbReference type="AlphaFoldDB" id="A0A426Z072"/>
<accession>A0A426Z072</accession>
<protein>
    <submittedName>
        <fullName evidence="2">Uncharacterized protein</fullName>
    </submittedName>
</protein>